<feature type="region of interest" description="Disordered" evidence="1">
    <location>
        <begin position="151"/>
        <end position="171"/>
    </location>
</feature>
<dbReference type="Pfam" id="PF07839">
    <property type="entry name" value="CaM_binding"/>
    <property type="match status" value="2"/>
</dbReference>
<dbReference type="EMBL" id="SDMP01000006">
    <property type="protein sequence ID" value="RYR51900.1"/>
    <property type="molecule type" value="Genomic_DNA"/>
</dbReference>
<feature type="region of interest" description="Disordered" evidence="1">
    <location>
        <begin position="281"/>
        <end position="306"/>
    </location>
</feature>
<dbReference type="EMBL" id="SDMP01000006">
    <property type="protein sequence ID" value="RYR51899.1"/>
    <property type="molecule type" value="Genomic_DNA"/>
</dbReference>
<feature type="domain" description="Calmodulin-binding" evidence="2">
    <location>
        <begin position="1027"/>
        <end position="1141"/>
    </location>
</feature>
<dbReference type="EMBL" id="SDMP01000006">
    <property type="protein sequence ID" value="RYR51897.1"/>
    <property type="molecule type" value="Genomic_DNA"/>
</dbReference>
<dbReference type="EMBL" id="SDMP01000006">
    <property type="protein sequence ID" value="RYR51898.1"/>
    <property type="molecule type" value="Genomic_DNA"/>
</dbReference>
<dbReference type="GO" id="GO:0005516">
    <property type="term" value="F:calmodulin binding"/>
    <property type="evidence" value="ECO:0007669"/>
    <property type="project" value="InterPro"/>
</dbReference>
<comment type="caution">
    <text evidence="3">The sequence shown here is derived from an EMBL/GenBank/DDBJ whole genome shotgun (WGS) entry which is preliminary data.</text>
</comment>
<proteinExistence type="predicted"/>
<organism evidence="3 4">
    <name type="scientific">Arachis hypogaea</name>
    <name type="common">Peanut</name>
    <dbReference type="NCBI Taxonomy" id="3818"/>
    <lineage>
        <taxon>Eukaryota</taxon>
        <taxon>Viridiplantae</taxon>
        <taxon>Streptophyta</taxon>
        <taxon>Embryophyta</taxon>
        <taxon>Tracheophyta</taxon>
        <taxon>Spermatophyta</taxon>
        <taxon>Magnoliopsida</taxon>
        <taxon>eudicotyledons</taxon>
        <taxon>Gunneridae</taxon>
        <taxon>Pentapetalae</taxon>
        <taxon>rosids</taxon>
        <taxon>fabids</taxon>
        <taxon>Fabales</taxon>
        <taxon>Fabaceae</taxon>
        <taxon>Papilionoideae</taxon>
        <taxon>50 kb inversion clade</taxon>
        <taxon>dalbergioids sensu lato</taxon>
        <taxon>Dalbergieae</taxon>
        <taxon>Pterocarpus clade</taxon>
        <taxon>Arachis</taxon>
    </lineage>
</organism>
<reference evidence="3 4" key="1">
    <citation type="submission" date="2019-01" db="EMBL/GenBank/DDBJ databases">
        <title>Sequencing of cultivated peanut Arachis hypogaea provides insights into genome evolution and oil improvement.</title>
        <authorList>
            <person name="Chen X."/>
        </authorList>
    </citation>
    <scope>NUCLEOTIDE SEQUENCE [LARGE SCALE GENOMIC DNA]</scope>
    <source>
        <strain evidence="4">cv. Fuhuasheng</strain>
        <strain evidence="3">GDAAS-fuhuasheng2018</strain>
        <tissue evidence="3">Leaves</tissue>
    </source>
</reference>
<evidence type="ECO:0000313" key="4">
    <source>
        <dbReference type="Proteomes" id="UP000289738"/>
    </source>
</evidence>
<accession>A0A445CLV9</accession>
<feature type="region of interest" description="Disordered" evidence="1">
    <location>
        <begin position="438"/>
        <end position="469"/>
    </location>
</feature>
<feature type="compositionally biased region" description="Basic and acidic residues" evidence="1">
    <location>
        <begin position="540"/>
        <end position="552"/>
    </location>
</feature>
<feature type="region of interest" description="Disordered" evidence="1">
    <location>
        <begin position="742"/>
        <end position="769"/>
    </location>
</feature>
<feature type="compositionally biased region" description="Basic and acidic residues" evidence="1">
    <location>
        <begin position="438"/>
        <end position="459"/>
    </location>
</feature>
<evidence type="ECO:0000259" key="2">
    <source>
        <dbReference type="SMART" id="SM01054"/>
    </source>
</evidence>
<dbReference type="EMBL" id="SDMP01000006">
    <property type="protein sequence ID" value="RYR51896.1"/>
    <property type="molecule type" value="Genomic_DNA"/>
</dbReference>
<feature type="compositionally biased region" description="Basic and acidic residues" evidence="1">
    <location>
        <begin position="690"/>
        <end position="703"/>
    </location>
</feature>
<feature type="compositionally biased region" description="Polar residues" evidence="1">
    <location>
        <begin position="872"/>
        <end position="885"/>
    </location>
</feature>
<dbReference type="SMART" id="SM01054">
    <property type="entry name" value="CaM_binding"/>
    <property type="match status" value="2"/>
</dbReference>
<feature type="region of interest" description="Disordered" evidence="1">
    <location>
        <begin position="501"/>
        <end position="575"/>
    </location>
</feature>
<dbReference type="AlphaFoldDB" id="A0A445CLV9"/>
<feature type="region of interest" description="Disordered" evidence="1">
    <location>
        <begin position="322"/>
        <end position="357"/>
    </location>
</feature>
<dbReference type="InterPro" id="IPR044681">
    <property type="entry name" value="PICBP-like"/>
</dbReference>
<dbReference type="Gramene" id="arahy.Tifrunner.gnm2.ann2.Ah06g100600.1">
    <property type="protein sequence ID" value="arahy.Tifrunner.gnm2.ann2.Ah06g100600.1-CDS"/>
    <property type="gene ID" value="arahy.Tifrunner.gnm2.ann2.Ah06g100600"/>
</dbReference>
<feature type="region of interest" description="Disordered" evidence="1">
    <location>
        <begin position="70"/>
        <end position="99"/>
    </location>
</feature>
<sequence length="1145" mass="128446">MINLEVESESVPETEDSLSFQHESIGRLGSVKKLKKMRSIRFPRFSSMRSTNRRGKSKHENLSILSSFATESSEMPTTPIEMSDSSPHYMKGTSSSHAKESFQNTQMLFTTVKLKRSLSRKISGRNDVRRKLKSSTSIKIGTLNGQKSTRKVSESICGSDDTQSYDGGNKPQRVLTRRLSLKPVRILAKMPTSKSRKASMDKGHHHISLSTESSLHRATCSSALKDSHFSDHNELSLDENGSQEVSAVKVCPYTYCSLHGRRHKDLPPLKRFMSMRRRQLKAQRSMKMDGRAATRSNKPGNSRKVAQKTGIINTESGISNIQNGKRKVKDSSIRAVDNEDSTFGEGGSSMGEDEENNNFRSDAFEKSTLVDVVKPSSFDIEILEGEVATSGEEKGDNEVMQVCSLQKEAKPAYRIQEGNDRYMKMWHLVYKHAMLGNPEREEKHPNDGNDKKGEGKGAHSFDVVNSSSIQDQCERNQAVYDENKSVIDLVQKAFDEILLPETEDLASDDGSKSRGSGPDEELLEKNEDKTGEGSVSVSEESSKEDTLPKDENLSSQAEEITGQGMGSKPDQKTPKSWSNLKKLILLRRFVKALDKVRKLKFRRPRHLPLDSEFEAEKVFLKRQTAEEKQSADEWMLDYALQKVISKLEPAQRQRVSLLVEAFETILPFQDAQNAPLSSATIENRANPVRSLDDSSNHSKKETENDNACYNTMPELHNSVVLKERCLENLGTKAVETISASGTVKEKSNATHSIASSYDNGEKALTGNDNIHHEEAPFSGILSEVPEDSILDSNKRNPTSQSGSPQRDFETKIDANTEQFSNSKSFILKGLVRTLGTNLVGSGEPSDQLGEPKTDTERRTEKANIPMHEQSEDPNNANVESETQPEKQNYTGLWYLVYKHMVSGSGENDSKLVIDGADGKESEYEGSRSRDTSVSCESTPMMNQGMDMKDHGLADQEVERQQLEAIKMVEEAIDSIIPDDLEHTPDRQLMTENTISVDGSKQSNGAERVFSKDNQEEPRMAFGNTITEKREKEDQTESKEGNNPDRKLPRSWSNLKKVILLRRFIKSLEKVRKFNPRGPKYLPIELDPEAEKVNLRHLDMAGRKGTQEWMLDYALRQVVSQLTPARKRKVGLLVEAFETVMPTMKN</sequence>
<feature type="region of interest" description="Disordered" evidence="1">
    <location>
        <begin position="789"/>
        <end position="808"/>
    </location>
</feature>
<dbReference type="PANTHER" id="PTHR33923:SF3">
    <property type="entry name" value="CALMODULIN BINDING PROTEIN PICBP"/>
    <property type="match status" value="1"/>
</dbReference>
<dbReference type="PANTHER" id="PTHR33923">
    <property type="entry name" value="CALMODULIN-BINDING PROTEIN-RELATED"/>
    <property type="match status" value="1"/>
</dbReference>
<feature type="compositionally biased region" description="Polar residues" evidence="1">
    <location>
        <begin position="749"/>
        <end position="758"/>
    </location>
</feature>
<feature type="region of interest" description="Disordered" evidence="1">
    <location>
        <begin position="677"/>
        <end position="709"/>
    </location>
</feature>
<dbReference type="Proteomes" id="UP000289738">
    <property type="component" value="Chromosome A06"/>
</dbReference>
<feature type="region of interest" description="Disordered" evidence="1">
    <location>
        <begin position="837"/>
        <end position="885"/>
    </location>
</feature>
<protein>
    <recommendedName>
        <fullName evidence="2">Calmodulin-binding domain-containing protein</fullName>
    </recommendedName>
</protein>
<feature type="region of interest" description="Disordered" evidence="1">
    <location>
        <begin position="992"/>
        <end position="1048"/>
    </location>
</feature>
<name>A0A445CLV9_ARAHY</name>
<keyword evidence="4" id="KW-1185">Reference proteome</keyword>
<dbReference type="InterPro" id="IPR012417">
    <property type="entry name" value="CaM-bd_dom_pln"/>
</dbReference>
<feature type="compositionally biased region" description="Polar residues" evidence="1">
    <location>
        <begin position="795"/>
        <end position="804"/>
    </location>
</feature>
<feature type="compositionally biased region" description="Basic and acidic residues" evidence="1">
    <location>
        <begin position="849"/>
        <end position="861"/>
    </location>
</feature>
<feature type="region of interest" description="Disordered" evidence="1">
    <location>
        <begin position="906"/>
        <end position="936"/>
    </location>
</feature>
<feature type="compositionally biased region" description="Basic and acidic residues" evidence="1">
    <location>
        <begin position="907"/>
        <end position="930"/>
    </location>
</feature>
<feature type="compositionally biased region" description="Basic and acidic residues" evidence="1">
    <location>
        <begin position="1026"/>
        <end position="1047"/>
    </location>
</feature>
<feature type="compositionally biased region" description="Basic and acidic residues" evidence="1">
    <location>
        <begin position="1008"/>
        <end position="1018"/>
    </location>
</feature>
<feature type="domain" description="Calmodulin-binding" evidence="2">
    <location>
        <begin position="553"/>
        <end position="667"/>
    </location>
</feature>
<feature type="compositionally biased region" description="Polar residues" evidence="1">
    <location>
        <begin position="992"/>
        <end position="1004"/>
    </location>
</feature>
<dbReference type="STRING" id="3818.A0A445CLV9"/>
<evidence type="ECO:0000256" key="1">
    <source>
        <dbReference type="SAM" id="MobiDB-lite"/>
    </source>
</evidence>
<gene>
    <name evidence="3" type="ORF">Ahy_A06g026851</name>
</gene>
<evidence type="ECO:0000313" key="3">
    <source>
        <dbReference type="EMBL" id="RYR51898.1"/>
    </source>
</evidence>
<dbReference type="OrthoDB" id="1096728at2759"/>